<dbReference type="AlphaFoldDB" id="A0A1H9MW12"/>
<accession>A0A1H9MW12</accession>
<gene>
    <name evidence="1" type="ORF">SAMN04487818_102355</name>
</gene>
<sequence>MTHRRTAGFAIHARVWLPDEHLLWAGTTIRRGYDAKARNPNPRSPGRWLADVVDDVIDGVIDSFDEGTGGGSSDGPVKLAAGLIMRSEPGRGRAWSLFEAVPDDRVFWALTGTGLHAGKVVTPEPEPEPPPVGFLTAVKQVITGPQPRRPQTFVDRIDPLFTVPRAHIRGFEAARTSAGVIASMPCLRMTLDDGSQLDFRFTSDDDEAPYRRLAALTNGVVG</sequence>
<protein>
    <submittedName>
        <fullName evidence="1">Uncharacterized protein</fullName>
    </submittedName>
</protein>
<evidence type="ECO:0000313" key="1">
    <source>
        <dbReference type="EMBL" id="SER27605.1"/>
    </source>
</evidence>
<name>A0A1H9MW12_9PSEU</name>
<dbReference type="RefSeq" id="WP_092775279.1">
    <property type="nucleotide sequence ID" value="NZ_FOGI01000002.1"/>
</dbReference>
<organism evidence="1 2">
    <name type="scientific">Actinokineospora terrae</name>
    <dbReference type="NCBI Taxonomy" id="155974"/>
    <lineage>
        <taxon>Bacteria</taxon>
        <taxon>Bacillati</taxon>
        <taxon>Actinomycetota</taxon>
        <taxon>Actinomycetes</taxon>
        <taxon>Pseudonocardiales</taxon>
        <taxon>Pseudonocardiaceae</taxon>
        <taxon>Actinokineospora</taxon>
    </lineage>
</organism>
<proteinExistence type="predicted"/>
<dbReference type="EMBL" id="FOGI01000002">
    <property type="protein sequence ID" value="SER27605.1"/>
    <property type="molecule type" value="Genomic_DNA"/>
</dbReference>
<evidence type="ECO:0000313" key="2">
    <source>
        <dbReference type="Proteomes" id="UP000199051"/>
    </source>
</evidence>
<keyword evidence="2" id="KW-1185">Reference proteome</keyword>
<dbReference type="Proteomes" id="UP000199051">
    <property type="component" value="Unassembled WGS sequence"/>
</dbReference>
<dbReference type="STRING" id="155974.SAMN04487818_102355"/>
<reference evidence="2" key="1">
    <citation type="submission" date="2016-10" db="EMBL/GenBank/DDBJ databases">
        <authorList>
            <person name="Varghese N."/>
            <person name="Submissions S."/>
        </authorList>
    </citation>
    <scope>NUCLEOTIDE SEQUENCE [LARGE SCALE GENOMIC DNA]</scope>
    <source>
        <strain evidence="2">DSM 44260</strain>
    </source>
</reference>